<accession>A0AAV1Z4I8</accession>
<keyword evidence="2" id="KW-1133">Transmembrane helix</keyword>
<gene>
    <name evidence="3" type="ORF">LARSCL_LOCUS3077</name>
</gene>
<sequence>MAQVAYGEGDEPGDAEATISEADVAADEATRLAKEAEAARKRAEELARKGRASSGMSYKMGNMCKIYGIIFLQAMGFSLSLLFRKDL</sequence>
<evidence type="ECO:0000256" key="2">
    <source>
        <dbReference type="SAM" id="Phobius"/>
    </source>
</evidence>
<keyword evidence="4" id="KW-1185">Reference proteome</keyword>
<protein>
    <submittedName>
        <fullName evidence="3">Uncharacterized protein</fullName>
    </submittedName>
</protein>
<keyword evidence="2" id="KW-0812">Transmembrane</keyword>
<proteinExistence type="predicted"/>
<dbReference type="AlphaFoldDB" id="A0AAV1Z4I8"/>
<organism evidence="3 4">
    <name type="scientific">Larinioides sclopetarius</name>
    <dbReference type="NCBI Taxonomy" id="280406"/>
    <lineage>
        <taxon>Eukaryota</taxon>
        <taxon>Metazoa</taxon>
        <taxon>Ecdysozoa</taxon>
        <taxon>Arthropoda</taxon>
        <taxon>Chelicerata</taxon>
        <taxon>Arachnida</taxon>
        <taxon>Araneae</taxon>
        <taxon>Araneomorphae</taxon>
        <taxon>Entelegynae</taxon>
        <taxon>Araneoidea</taxon>
        <taxon>Araneidae</taxon>
        <taxon>Larinioides</taxon>
    </lineage>
</organism>
<feature type="coiled-coil region" evidence="1">
    <location>
        <begin position="19"/>
        <end position="53"/>
    </location>
</feature>
<keyword evidence="1" id="KW-0175">Coiled coil</keyword>
<evidence type="ECO:0000256" key="1">
    <source>
        <dbReference type="SAM" id="Coils"/>
    </source>
</evidence>
<evidence type="ECO:0000313" key="3">
    <source>
        <dbReference type="EMBL" id="CAL1266404.1"/>
    </source>
</evidence>
<reference evidence="3 4" key="1">
    <citation type="submission" date="2024-04" db="EMBL/GenBank/DDBJ databases">
        <authorList>
            <person name="Rising A."/>
            <person name="Reimegard J."/>
            <person name="Sonavane S."/>
            <person name="Akerstrom W."/>
            <person name="Nylinder S."/>
            <person name="Hedman E."/>
            <person name="Kallberg Y."/>
        </authorList>
    </citation>
    <scope>NUCLEOTIDE SEQUENCE [LARGE SCALE GENOMIC DNA]</scope>
</reference>
<keyword evidence="2" id="KW-0472">Membrane</keyword>
<comment type="caution">
    <text evidence="3">The sequence shown here is derived from an EMBL/GenBank/DDBJ whole genome shotgun (WGS) entry which is preliminary data.</text>
</comment>
<feature type="transmembrane region" description="Helical" evidence="2">
    <location>
        <begin position="66"/>
        <end position="83"/>
    </location>
</feature>
<evidence type="ECO:0000313" key="4">
    <source>
        <dbReference type="Proteomes" id="UP001497382"/>
    </source>
</evidence>
<dbReference type="Proteomes" id="UP001497382">
    <property type="component" value="Unassembled WGS sequence"/>
</dbReference>
<dbReference type="EMBL" id="CAXIEN010000023">
    <property type="protein sequence ID" value="CAL1266404.1"/>
    <property type="molecule type" value="Genomic_DNA"/>
</dbReference>
<name>A0AAV1Z4I8_9ARAC</name>